<keyword evidence="4" id="KW-1185">Reference proteome</keyword>
<name>A0ABQ8JPV5_DERPT</name>
<dbReference type="PROSITE" id="PS50848">
    <property type="entry name" value="START"/>
    <property type="match status" value="1"/>
</dbReference>
<reference evidence="3 4" key="1">
    <citation type="journal article" date="2018" name="J. Allergy Clin. Immunol.">
        <title>High-quality assembly of Dermatophagoides pteronyssinus genome and transcriptome reveals a wide range of novel allergens.</title>
        <authorList>
            <person name="Liu X.Y."/>
            <person name="Yang K.Y."/>
            <person name="Wang M.Q."/>
            <person name="Kwok J.S."/>
            <person name="Zeng X."/>
            <person name="Yang Z."/>
            <person name="Xiao X.J."/>
            <person name="Lau C.P."/>
            <person name="Li Y."/>
            <person name="Huang Z.M."/>
            <person name="Ba J.G."/>
            <person name="Yim A.K."/>
            <person name="Ouyang C.Y."/>
            <person name="Ngai S.M."/>
            <person name="Chan T.F."/>
            <person name="Leung E.L."/>
            <person name="Liu L."/>
            <person name="Liu Z.G."/>
            <person name="Tsui S.K."/>
        </authorList>
    </citation>
    <scope>NUCLEOTIDE SEQUENCE [LARGE SCALE GENOMIC DNA]</scope>
    <source>
        <strain evidence="3">Derp</strain>
    </source>
</reference>
<feature type="region of interest" description="Disordered" evidence="1">
    <location>
        <begin position="193"/>
        <end position="215"/>
    </location>
</feature>
<comment type="caution">
    <text evidence="3">The sequence shown here is derived from an EMBL/GenBank/DDBJ whole genome shotgun (WGS) entry which is preliminary data.</text>
</comment>
<dbReference type="InterPro" id="IPR002913">
    <property type="entry name" value="START_lipid-bd_dom"/>
</dbReference>
<reference evidence="3 4" key="2">
    <citation type="journal article" date="2022" name="Mol. Biol. Evol.">
        <title>Comparative Genomics Reveals Insights into the Divergent Evolution of Astigmatic Mites and Household Pest Adaptations.</title>
        <authorList>
            <person name="Xiong Q."/>
            <person name="Wan A.T."/>
            <person name="Liu X."/>
            <person name="Fung C.S."/>
            <person name="Xiao X."/>
            <person name="Malainual N."/>
            <person name="Hou J."/>
            <person name="Wang L."/>
            <person name="Wang M."/>
            <person name="Yang K.Y."/>
            <person name="Cui Y."/>
            <person name="Leung E.L."/>
            <person name="Nong W."/>
            <person name="Shin S.K."/>
            <person name="Au S.W."/>
            <person name="Jeong K.Y."/>
            <person name="Chew F.T."/>
            <person name="Hui J.H."/>
            <person name="Leung T.F."/>
            <person name="Tungtrongchitr A."/>
            <person name="Zhong N."/>
            <person name="Liu Z."/>
            <person name="Tsui S.K."/>
        </authorList>
    </citation>
    <scope>NUCLEOTIDE SEQUENCE [LARGE SCALE GENOMIC DNA]</scope>
    <source>
        <strain evidence="3">Derp</strain>
    </source>
</reference>
<gene>
    <name evidence="3" type="primary">STARD7</name>
    <name evidence="3" type="ORF">DERP_013062</name>
</gene>
<evidence type="ECO:0000256" key="1">
    <source>
        <dbReference type="SAM" id="MobiDB-lite"/>
    </source>
</evidence>
<dbReference type="SUPFAM" id="SSF55961">
    <property type="entry name" value="Bet v1-like"/>
    <property type="match status" value="1"/>
</dbReference>
<organism evidence="3 4">
    <name type="scientific">Dermatophagoides pteronyssinus</name>
    <name type="common">European house dust mite</name>
    <dbReference type="NCBI Taxonomy" id="6956"/>
    <lineage>
        <taxon>Eukaryota</taxon>
        <taxon>Metazoa</taxon>
        <taxon>Ecdysozoa</taxon>
        <taxon>Arthropoda</taxon>
        <taxon>Chelicerata</taxon>
        <taxon>Arachnida</taxon>
        <taxon>Acari</taxon>
        <taxon>Acariformes</taxon>
        <taxon>Sarcoptiformes</taxon>
        <taxon>Astigmata</taxon>
        <taxon>Psoroptidia</taxon>
        <taxon>Analgoidea</taxon>
        <taxon>Pyroglyphidae</taxon>
        <taxon>Dermatophagoidinae</taxon>
        <taxon>Dermatophagoides</taxon>
    </lineage>
</organism>
<feature type="domain" description="START" evidence="2">
    <location>
        <begin position="238"/>
        <end position="442"/>
    </location>
</feature>
<feature type="region of interest" description="Disordered" evidence="1">
    <location>
        <begin position="460"/>
        <end position="488"/>
    </location>
</feature>
<dbReference type="PANTHER" id="PTHR19308:SF8">
    <property type="entry name" value="STAR-RELATED LIPID TRANSFER PROTEIN 7, MITOCHONDRIAL"/>
    <property type="match status" value="1"/>
</dbReference>
<dbReference type="PANTHER" id="PTHR19308">
    <property type="entry name" value="PHOSPHATIDYLCHOLINE TRANSFER PROTEIN"/>
    <property type="match status" value="1"/>
</dbReference>
<dbReference type="Pfam" id="PF01852">
    <property type="entry name" value="START"/>
    <property type="match status" value="1"/>
</dbReference>
<dbReference type="EMBL" id="NJHN03000028">
    <property type="protein sequence ID" value="KAH9424639.1"/>
    <property type="molecule type" value="Genomic_DNA"/>
</dbReference>
<dbReference type="InterPro" id="IPR023393">
    <property type="entry name" value="START-like_dom_sf"/>
</dbReference>
<evidence type="ECO:0000313" key="3">
    <source>
        <dbReference type="EMBL" id="KAH9424639.1"/>
    </source>
</evidence>
<sequence length="514" mass="60802">MFLSGKIASSINMYNRLFMTTKQQIPKNIRMFQNLNGSYYSKLSKNSSSLLSLKNGKLIENNNIKLMKWLNKTTKIKEQIYDNMIVFIKLLQIQMNIYLSLQLRRIAQICHLYRRLYSPSELQILLENLKFFKSIRMNEFNLKKYFIQRMFILSSAVCCSTFNWNEERINDDEFEELIKDFIQNYEQNQLEKNLQNPQPQQQQCELTNEPDDDQSSSSFMAVNCMKATDINTTVITEWEEIIRRPNFYVLRKSIDNSTLYQYKVFGSFDDISAYSFYAVQKDLDYRKKWDKLVIKLDIIDVEESSSSLLGKNSRSNRKLYDSGNELIHWIMKYPYPMMNREYLYIRRSIVDFHRNFIVLISRSVRNSSNIIESNEQVRVYDYMSQMVIKPHKTFDKPGFEFMLTYFDDPRASFPSPAYAWMAARGVPDFVEKLHQVALKFADEKPLENILQHMIYDDDGDDDDCGDYDDDDDNVGGDDDDNNQSVMTTKDVNNRKNFLSLLPEPVVDFDSLIWN</sequence>
<dbReference type="Gene3D" id="3.30.530.20">
    <property type="match status" value="1"/>
</dbReference>
<protein>
    <submittedName>
        <fullName evidence="3">StAR- lipid transfer protein 7, mitochondrial</fullName>
    </submittedName>
</protein>
<feature type="compositionally biased region" description="Acidic residues" evidence="1">
    <location>
        <begin position="460"/>
        <end position="481"/>
    </location>
</feature>
<feature type="compositionally biased region" description="Low complexity" evidence="1">
    <location>
        <begin position="193"/>
        <end position="203"/>
    </location>
</feature>
<evidence type="ECO:0000313" key="4">
    <source>
        <dbReference type="Proteomes" id="UP000887458"/>
    </source>
</evidence>
<dbReference type="Proteomes" id="UP000887458">
    <property type="component" value="Unassembled WGS sequence"/>
</dbReference>
<evidence type="ECO:0000259" key="2">
    <source>
        <dbReference type="PROSITE" id="PS50848"/>
    </source>
</evidence>
<accession>A0ABQ8JPV5</accession>
<dbReference type="InterPro" id="IPR051213">
    <property type="entry name" value="START_lipid_transfer"/>
</dbReference>
<proteinExistence type="predicted"/>